<evidence type="ECO:0000313" key="3">
    <source>
        <dbReference type="Proteomes" id="UP000823674"/>
    </source>
</evidence>
<dbReference type="Proteomes" id="UP000823674">
    <property type="component" value="Chromosome A03"/>
</dbReference>
<keyword evidence="3" id="KW-1185">Reference proteome</keyword>
<protein>
    <submittedName>
        <fullName evidence="2">Uncharacterized protein</fullName>
    </submittedName>
</protein>
<accession>A0ABQ7N8P8</accession>
<dbReference type="EMBL" id="JADBGQ010000003">
    <property type="protein sequence ID" value="KAG5407277.1"/>
    <property type="molecule type" value="Genomic_DNA"/>
</dbReference>
<comment type="caution">
    <text evidence="2">The sequence shown here is derived from an EMBL/GenBank/DDBJ whole genome shotgun (WGS) entry which is preliminary data.</text>
</comment>
<feature type="compositionally biased region" description="Polar residues" evidence="1">
    <location>
        <begin position="1"/>
        <end position="11"/>
    </location>
</feature>
<feature type="region of interest" description="Disordered" evidence="1">
    <location>
        <begin position="1"/>
        <end position="42"/>
    </location>
</feature>
<evidence type="ECO:0000313" key="2">
    <source>
        <dbReference type="EMBL" id="KAG5407277.1"/>
    </source>
</evidence>
<sequence>MHQQMQCQQSLKLDKGGLKGSDRRCASALDKEPSKEGKDIEKRVGFVLNIPDTPPCRSEDRIKGRS</sequence>
<gene>
    <name evidence="2" type="primary">A03g507860.1_BraROA</name>
    <name evidence="2" type="ORF">IGI04_013396</name>
</gene>
<evidence type="ECO:0000256" key="1">
    <source>
        <dbReference type="SAM" id="MobiDB-lite"/>
    </source>
</evidence>
<proteinExistence type="predicted"/>
<name>A0ABQ7N8P8_BRACM</name>
<organism evidence="2 3">
    <name type="scientific">Brassica rapa subsp. trilocularis</name>
    <dbReference type="NCBI Taxonomy" id="1813537"/>
    <lineage>
        <taxon>Eukaryota</taxon>
        <taxon>Viridiplantae</taxon>
        <taxon>Streptophyta</taxon>
        <taxon>Embryophyta</taxon>
        <taxon>Tracheophyta</taxon>
        <taxon>Spermatophyta</taxon>
        <taxon>Magnoliopsida</taxon>
        <taxon>eudicotyledons</taxon>
        <taxon>Gunneridae</taxon>
        <taxon>Pentapetalae</taxon>
        <taxon>rosids</taxon>
        <taxon>malvids</taxon>
        <taxon>Brassicales</taxon>
        <taxon>Brassicaceae</taxon>
        <taxon>Brassiceae</taxon>
        <taxon>Brassica</taxon>
    </lineage>
</organism>
<feature type="compositionally biased region" description="Basic and acidic residues" evidence="1">
    <location>
        <begin position="12"/>
        <end position="42"/>
    </location>
</feature>
<reference evidence="2 3" key="1">
    <citation type="submission" date="2021-03" db="EMBL/GenBank/DDBJ databases">
        <authorList>
            <person name="King G.J."/>
            <person name="Bancroft I."/>
            <person name="Baten A."/>
            <person name="Bloomfield J."/>
            <person name="Borpatragohain P."/>
            <person name="He Z."/>
            <person name="Irish N."/>
            <person name="Irwin J."/>
            <person name="Liu K."/>
            <person name="Mauleon R.P."/>
            <person name="Moore J."/>
            <person name="Morris R."/>
            <person name="Ostergaard L."/>
            <person name="Wang B."/>
            <person name="Wells R."/>
        </authorList>
    </citation>
    <scope>NUCLEOTIDE SEQUENCE [LARGE SCALE GENOMIC DNA]</scope>
    <source>
        <strain evidence="2">R-o-18</strain>
        <tissue evidence="2">Leaf</tissue>
    </source>
</reference>